<dbReference type="Proteomes" id="UP000076830">
    <property type="component" value="Chromosome"/>
</dbReference>
<dbReference type="InterPro" id="IPR059000">
    <property type="entry name" value="ATPase_P-type_domA"/>
</dbReference>
<dbReference type="Gene3D" id="2.70.150.10">
    <property type="entry name" value="Calcium-transporting ATPase, cytoplasmic transduction domain A"/>
    <property type="match status" value="1"/>
</dbReference>
<evidence type="ECO:0000256" key="1">
    <source>
        <dbReference type="ARBA" id="ARBA00004651"/>
    </source>
</evidence>
<dbReference type="NCBIfam" id="TIGR01511">
    <property type="entry name" value="ATPase-IB1_Cu"/>
    <property type="match status" value="1"/>
</dbReference>
<dbReference type="InterPro" id="IPR036163">
    <property type="entry name" value="HMA_dom_sf"/>
</dbReference>
<evidence type="ECO:0000256" key="3">
    <source>
        <dbReference type="ARBA" id="ARBA00022448"/>
    </source>
</evidence>
<dbReference type="Gene3D" id="3.40.50.1000">
    <property type="entry name" value="HAD superfamily/HAD-like"/>
    <property type="match status" value="1"/>
</dbReference>
<evidence type="ECO:0000256" key="15">
    <source>
        <dbReference type="RuleBase" id="RU362081"/>
    </source>
</evidence>
<evidence type="ECO:0000256" key="10">
    <source>
        <dbReference type="ARBA" id="ARBA00022842"/>
    </source>
</evidence>
<dbReference type="NCBIfam" id="TIGR01494">
    <property type="entry name" value="ATPase_P-type"/>
    <property type="match status" value="1"/>
</dbReference>
<accession>A0A160DW01</accession>
<dbReference type="CDD" id="cd00371">
    <property type="entry name" value="HMA"/>
    <property type="match status" value="1"/>
</dbReference>
<keyword evidence="18" id="KW-1185">Reference proteome</keyword>
<evidence type="ECO:0000256" key="6">
    <source>
        <dbReference type="ARBA" id="ARBA00022692"/>
    </source>
</evidence>
<dbReference type="SUPFAM" id="SSF81665">
    <property type="entry name" value="Calcium ATPase, transmembrane domain M"/>
    <property type="match status" value="1"/>
</dbReference>
<keyword evidence="8 15" id="KW-0547">Nucleotide-binding</keyword>
<feature type="transmembrane region" description="Helical" evidence="15">
    <location>
        <begin position="447"/>
        <end position="470"/>
    </location>
</feature>
<dbReference type="Pfam" id="PF00702">
    <property type="entry name" value="Hydrolase"/>
    <property type="match status" value="1"/>
</dbReference>
<dbReference type="Pfam" id="PF00403">
    <property type="entry name" value="HMA"/>
    <property type="match status" value="1"/>
</dbReference>
<evidence type="ECO:0000256" key="8">
    <source>
        <dbReference type="ARBA" id="ARBA00022741"/>
    </source>
</evidence>
<name>A0A160DW01_9GAMM</name>
<dbReference type="InterPro" id="IPR006121">
    <property type="entry name" value="HMA_dom"/>
</dbReference>
<evidence type="ECO:0000256" key="13">
    <source>
        <dbReference type="ARBA" id="ARBA00023065"/>
    </source>
</evidence>
<evidence type="ECO:0000313" key="18">
    <source>
        <dbReference type="Proteomes" id="UP000076830"/>
    </source>
</evidence>
<dbReference type="PATRIC" id="fig|1300342.3.peg.2321"/>
<evidence type="ECO:0000256" key="12">
    <source>
        <dbReference type="ARBA" id="ARBA00022989"/>
    </source>
</evidence>
<dbReference type="PRINTS" id="PR00943">
    <property type="entry name" value="CUATPASE"/>
</dbReference>
<dbReference type="InterPro" id="IPR017969">
    <property type="entry name" value="Heavy-metal-associated_CS"/>
</dbReference>
<dbReference type="InterPro" id="IPR008250">
    <property type="entry name" value="ATPase_P-typ_transduc_dom_A_sf"/>
</dbReference>
<dbReference type="EMBL" id="CP015249">
    <property type="protein sequence ID" value="ANB18390.1"/>
    <property type="molecule type" value="Genomic_DNA"/>
</dbReference>
<dbReference type="PROSITE" id="PS01047">
    <property type="entry name" value="HMA_1"/>
    <property type="match status" value="1"/>
</dbReference>
<dbReference type="InterPro" id="IPR021993">
    <property type="entry name" value="ATPase-cat-bd"/>
</dbReference>
<dbReference type="GO" id="GO:0043682">
    <property type="term" value="F:P-type divalent copper transporter activity"/>
    <property type="evidence" value="ECO:0007669"/>
    <property type="project" value="TreeGrafter"/>
</dbReference>
<dbReference type="Gene3D" id="3.30.70.100">
    <property type="match status" value="1"/>
</dbReference>
<dbReference type="NCBIfam" id="TIGR01525">
    <property type="entry name" value="ATPase-IB_hvy"/>
    <property type="match status" value="1"/>
</dbReference>
<organism evidence="17 18">
    <name type="scientific">Dokdonella koreensis DS-123</name>
    <dbReference type="NCBI Taxonomy" id="1300342"/>
    <lineage>
        <taxon>Bacteria</taxon>
        <taxon>Pseudomonadati</taxon>
        <taxon>Pseudomonadota</taxon>
        <taxon>Gammaproteobacteria</taxon>
        <taxon>Lysobacterales</taxon>
        <taxon>Rhodanobacteraceae</taxon>
        <taxon>Dokdonella</taxon>
    </lineage>
</organism>
<sequence length="807" mass="84581">MTACFHCGEPVPADLRLTARVQDGDRPVCCIGCRAAAEWIEGLGLADYYRLRSMPAQPVATPADYRAWDRPQLTRLHVRTTAADRADVVVLVEGLRCAACAWLIERALGALPGVREVGVNVAARRVLLGYDPSRTRLSEVLAALARLGYAPHPLTADAIDSLRQRENRDALKRLVVAGLGAMQAMMYAVALYAGVFDGIDPAVRDFFRWLGFLVATPVVLYSARPFFAGALREWRSRRLSMDTPVAIAVALIYVASLVETLRGGHEIYFDSVSMFVFFLLAGRAIEMRARHRAGDVVDALARLQPPLAERRSGAAFQTVGVHELVPGDTVRVGAGAAIPADGVLAGPACRVDESLVSGESAARRRQPGDPVIAGSLVLDGPVEITVQRIGPDTVLAGVVRLVTRAAAERPRLARLADARASRFVLRVLALTAITAAAWCAFDPERAFGAALAVLVVSCPCAFALAVPTALTRAVAVLAARGVLVVDADALEALATADRFVFDKTGTLSEPEIDLARSVVLRGSRDDALAIAAALEQGSTHPLARALRRAAGERPLPAAAALRHVAGAGVEGTLDGRRYRLGRPAFVDAVATDEALVLSDRHGPLARFAIDERPREGAATLLQGLRDAGVGCGILSGDAPGRVAAMAARLGVADWRAGAQPADKLAHLAGLRGEGHVVVMVGDGVNDAPVLAGADVAVAVGEGAALAQAASGILLPAGRLDALLEARAIARCMLQTLRRNLNWALGYNLSVVPLAAFGLVPPWLAAIGMSLSSVVVIVHSLRIGRAPRAPAPAASADALPAAAREATA</sequence>
<keyword evidence="7 15" id="KW-0479">Metal-binding</keyword>
<feature type="transmembrane region" description="Helical" evidence="15">
    <location>
        <begin position="740"/>
        <end position="756"/>
    </location>
</feature>
<evidence type="ECO:0000256" key="9">
    <source>
        <dbReference type="ARBA" id="ARBA00022840"/>
    </source>
</evidence>
<dbReference type="SUPFAM" id="SSF81653">
    <property type="entry name" value="Calcium ATPase, transduction domain A"/>
    <property type="match status" value="1"/>
</dbReference>
<dbReference type="InterPro" id="IPR023299">
    <property type="entry name" value="ATPase_P-typ_cyto_dom_N"/>
</dbReference>
<evidence type="ECO:0000313" key="17">
    <source>
        <dbReference type="EMBL" id="ANB18390.1"/>
    </source>
</evidence>
<dbReference type="PROSITE" id="PS50846">
    <property type="entry name" value="HMA_2"/>
    <property type="match status" value="1"/>
</dbReference>
<feature type="transmembrane region" description="Helical" evidence="15">
    <location>
        <begin position="174"/>
        <end position="194"/>
    </location>
</feature>
<dbReference type="InterPro" id="IPR036412">
    <property type="entry name" value="HAD-like_sf"/>
</dbReference>
<dbReference type="GO" id="GO:0055070">
    <property type="term" value="P:copper ion homeostasis"/>
    <property type="evidence" value="ECO:0007669"/>
    <property type="project" value="TreeGrafter"/>
</dbReference>
<keyword evidence="4 15" id="KW-1003">Cell membrane</keyword>
<keyword evidence="9 15" id="KW-0067">ATP-binding</keyword>
<dbReference type="RefSeq" id="WP_067647758.1">
    <property type="nucleotide sequence ID" value="NZ_CP015249.1"/>
</dbReference>
<dbReference type="GO" id="GO:0005507">
    <property type="term" value="F:copper ion binding"/>
    <property type="evidence" value="ECO:0007669"/>
    <property type="project" value="TreeGrafter"/>
</dbReference>
<evidence type="ECO:0000259" key="16">
    <source>
        <dbReference type="PROSITE" id="PS50846"/>
    </source>
</evidence>
<keyword evidence="12 15" id="KW-1133">Transmembrane helix</keyword>
<evidence type="ECO:0000256" key="7">
    <source>
        <dbReference type="ARBA" id="ARBA00022723"/>
    </source>
</evidence>
<keyword evidence="6 15" id="KW-0812">Transmembrane</keyword>
<evidence type="ECO:0000256" key="14">
    <source>
        <dbReference type="ARBA" id="ARBA00023136"/>
    </source>
</evidence>
<keyword evidence="5" id="KW-0597">Phosphoprotein</keyword>
<comment type="similarity">
    <text evidence="2 15">Belongs to the cation transport ATPase (P-type) (TC 3.A.3) family. Type IB subfamily.</text>
</comment>
<feature type="transmembrane region" description="Helical" evidence="15">
    <location>
        <begin position="206"/>
        <end position="227"/>
    </location>
</feature>
<dbReference type="GO" id="GO:0005886">
    <property type="term" value="C:plasma membrane"/>
    <property type="evidence" value="ECO:0007669"/>
    <property type="project" value="UniProtKB-SubCell"/>
</dbReference>
<evidence type="ECO:0000256" key="2">
    <source>
        <dbReference type="ARBA" id="ARBA00006024"/>
    </source>
</evidence>
<dbReference type="NCBIfam" id="TIGR01512">
    <property type="entry name" value="ATPase-IB2_Cd"/>
    <property type="match status" value="1"/>
</dbReference>
<feature type="transmembrane region" description="Helical" evidence="15">
    <location>
        <begin position="423"/>
        <end position="441"/>
    </location>
</feature>
<dbReference type="SUPFAM" id="SSF56784">
    <property type="entry name" value="HAD-like"/>
    <property type="match status" value="1"/>
</dbReference>
<dbReference type="Gene3D" id="3.40.1110.10">
    <property type="entry name" value="Calcium-transporting ATPase, cytoplasmic domain N"/>
    <property type="match status" value="1"/>
</dbReference>
<keyword evidence="10" id="KW-0460">Magnesium</keyword>
<evidence type="ECO:0000256" key="11">
    <source>
        <dbReference type="ARBA" id="ARBA00022967"/>
    </source>
</evidence>
<dbReference type="PRINTS" id="PR00119">
    <property type="entry name" value="CATATPASE"/>
</dbReference>
<dbReference type="KEGG" id="dko:I596_2382"/>
<dbReference type="PANTHER" id="PTHR43520">
    <property type="entry name" value="ATP7, ISOFORM B"/>
    <property type="match status" value="1"/>
</dbReference>
<protein>
    <submittedName>
        <fullName evidence="17">Heavy metal translocating P-type ATPase</fullName>
    </submittedName>
</protein>
<evidence type="ECO:0000256" key="4">
    <source>
        <dbReference type="ARBA" id="ARBA00022475"/>
    </source>
</evidence>
<dbReference type="InterPro" id="IPR023214">
    <property type="entry name" value="HAD_sf"/>
</dbReference>
<reference evidence="17 18" key="1">
    <citation type="submission" date="2016-04" db="EMBL/GenBank/DDBJ databases">
        <title>Complete genome sequence of Dokdonella koreensis DS-123T.</title>
        <authorList>
            <person name="Kim J.F."/>
            <person name="Lee H."/>
            <person name="Kwak M.-J."/>
        </authorList>
    </citation>
    <scope>NUCLEOTIDE SEQUENCE [LARGE SCALE GENOMIC DNA]</scope>
    <source>
        <strain evidence="17 18">DS-123</strain>
    </source>
</reference>
<keyword evidence="13" id="KW-0406">Ion transport</keyword>
<dbReference type="SUPFAM" id="SSF55008">
    <property type="entry name" value="HMA, heavy metal-associated domain"/>
    <property type="match status" value="1"/>
</dbReference>
<dbReference type="AlphaFoldDB" id="A0A160DW01"/>
<dbReference type="Pfam" id="PF00122">
    <property type="entry name" value="E1-E2_ATPase"/>
    <property type="match status" value="1"/>
</dbReference>
<keyword evidence="3" id="KW-0813">Transport</keyword>
<gene>
    <name evidence="17" type="ORF">I596_2382</name>
</gene>
<evidence type="ECO:0000256" key="5">
    <source>
        <dbReference type="ARBA" id="ARBA00022553"/>
    </source>
</evidence>
<dbReference type="STRING" id="1300342.I596_2382"/>
<keyword evidence="11" id="KW-1278">Translocase</keyword>
<proteinExistence type="inferred from homology"/>
<dbReference type="PANTHER" id="PTHR43520:SF5">
    <property type="entry name" value="CATION-TRANSPORTING P-TYPE ATPASE-RELATED"/>
    <property type="match status" value="1"/>
</dbReference>
<dbReference type="InterPro" id="IPR001757">
    <property type="entry name" value="P_typ_ATPase"/>
</dbReference>
<dbReference type="GO" id="GO:0016887">
    <property type="term" value="F:ATP hydrolysis activity"/>
    <property type="evidence" value="ECO:0007669"/>
    <property type="project" value="InterPro"/>
</dbReference>
<feature type="domain" description="HMA" evidence="16">
    <location>
        <begin position="86"/>
        <end position="152"/>
    </location>
</feature>
<dbReference type="InterPro" id="IPR027256">
    <property type="entry name" value="P-typ_ATPase_IB"/>
</dbReference>
<dbReference type="GO" id="GO:0005524">
    <property type="term" value="F:ATP binding"/>
    <property type="evidence" value="ECO:0007669"/>
    <property type="project" value="UniProtKB-UniRule"/>
</dbReference>
<dbReference type="InterPro" id="IPR023298">
    <property type="entry name" value="ATPase_P-typ_TM_dom_sf"/>
</dbReference>
<comment type="subcellular location">
    <subcellularLocation>
        <location evidence="1">Cell membrane</location>
        <topology evidence="1">Multi-pass membrane protein</topology>
    </subcellularLocation>
</comment>
<dbReference type="Pfam" id="PF12156">
    <property type="entry name" value="ATPase-cat_bd"/>
    <property type="match status" value="1"/>
</dbReference>
<keyword evidence="14 15" id="KW-0472">Membrane</keyword>